<protein>
    <submittedName>
        <fullName evidence="5">Transcriptional regulator</fullName>
    </submittedName>
</protein>
<dbReference type="RefSeq" id="WP_051678128.1">
    <property type="nucleotide sequence ID" value="NZ_JJRY01000005.1"/>
</dbReference>
<evidence type="ECO:0000313" key="6">
    <source>
        <dbReference type="Proteomes" id="UP000027936"/>
    </source>
</evidence>
<dbReference type="EMBL" id="JJRY01000005">
    <property type="protein sequence ID" value="KEF38913.1"/>
    <property type="molecule type" value="Genomic_DNA"/>
</dbReference>
<evidence type="ECO:0000256" key="1">
    <source>
        <dbReference type="ARBA" id="ARBA00022491"/>
    </source>
</evidence>
<dbReference type="PANTHER" id="PTHR43479">
    <property type="entry name" value="ACREF/ENVCD OPERON REPRESSOR-RELATED"/>
    <property type="match status" value="1"/>
</dbReference>
<dbReference type="PATRIC" id="fig|1348973.3.peg.1688"/>
<keyword evidence="1" id="KW-0678">Repressor</keyword>
<sequence>MAPRSSEQNEKIRSNRIEEILNATIEVYLEKGVRATEIGDIAKKADVARSLVYYYYKDKMDLFRDLFTKYIQAAETYIKASLTSEEETLVKLKKYVRFYLETTQKNPRFMKFYRQMEEDIGYVFEGVSDDVLKSYTLNTRQPLIQLFEQGIQEGTLKESNVRLMVHVYWGALTYSIDMFANGEFTEQEAQQQIDTVIDLIFKGIQNDK</sequence>
<dbReference type="Gene3D" id="1.10.357.10">
    <property type="entry name" value="Tetracycline Repressor, domain 2"/>
    <property type="match status" value="1"/>
</dbReference>
<dbReference type="Gene3D" id="1.10.10.60">
    <property type="entry name" value="Homeodomain-like"/>
    <property type="match status" value="1"/>
</dbReference>
<dbReference type="GO" id="GO:0003677">
    <property type="term" value="F:DNA binding"/>
    <property type="evidence" value="ECO:0007669"/>
    <property type="project" value="UniProtKB-UniRule"/>
</dbReference>
<dbReference type="AlphaFoldDB" id="A0A072NPR1"/>
<dbReference type="PRINTS" id="PR00455">
    <property type="entry name" value="HTHTETR"/>
</dbReference>
<dbReference type="SUPFAM" id="SSF46689">
    <property type="entry name" value="Homeodomain-like"/>
    <property type="match status" value="1"/>
</dbReference>
<dbReference type="InterPro" id="IPR050624">
    <property type="entry name" value="HTH-type_Tx_Regulator"/>
</dbReference>
<feature type="DNA-binding region" description="H-T-H motif" evidence="3">
    <location>
        <begin position="37"/>
        <end position="56"/>
    </location>
</feature>
<proteinExistence type="predicted"/>
<dbReference type="SUPFAM" id="SSF48498">
    <property type="entry name" value="Tetracyclin repressor-like, C-terminal domain"/>
    <property type="match status" value="1"/>
</dbReference>
<evidence type="ECO:0000313" key="5">
    <source>
        <dbReference type="EMBL" id="KEF38913.1"/>
    </source>
</evidence>
<keyword evidence="2 3" id="KW-0238">DNA-binding</keyword>
<dbReference type="Proteomes" id="UP000027936">
    <property type="component" value="Unassembled WGS sequence"/>
</dbReference>
<organism evidence="5 6">
    <name type="scientific">Schinkia azotoformans MEV2011</name>
    <dbReference type="NCBI Taxonomy" id="1348973"/>
    <lineage>
        <taxon>Bacteria</taxon>
        <taxon>Bacillati</taxon>
        <taxon>Bacillota</taxon>
        <taxon>Bacilli</taxon>
        <taxon>Bacillales</taxon>
        <taxon>Bacillaceae</taxon>
        <taxon>Calidifontibacillus/Schinkia group</taxon>
        <taxon>Schinkia</taxon>
    </lineage>
</organism>
<dbReference type="PROSITE" id="PS50977">
    <property type="entry name" value="HTH_TETR_2"/>
    <property type="match status" value="1"/>
</dbReference>
<dbReference type="InterPro" id="IPR001647">
    <property type="entry name" value="HTH_TetR"/>
</dbReference>
<reference evidence="5 6" key="1">
    <citation type="submission" date="2014-04" db="EMBL/GenBank/DDBJ databases">
        <title>Draft genome sequence of Bacillus azotoformans MEV2011, a (co-) denitrifying strain unable to grow in the presence of oxygen.</title>
        <authorList>
            <person name="Nielsen M."/>
            <person name="Schreiber L."/>
            <person name="Finster K."/>
            <person name="Schramm A."/>
        </authorList>
    </citation>
    <scope>NUCLEOTIDE SEQUENCE [LARGE SCALE GENOMIC DNA]</scope>
    <source>
        <strain evidence="5 6">MEV2011</strain>
    </source>
</reference>
<dbReference type="OrthoDB" id="9810250at2"/>
<evidence type="ECO:0000259" key="4">
    <source>
        <dbReference type="PROSITE" id="PS50977"/>
    </source>
</evidence>
<evidence type="ECO:0000256" key="3">
    <source>
        <dbReference type="PROSITE-ProRule" id="PRU00335"/>
    </source>
</evidence>
<accession>A0A072NPR1</accession>
<dbReference type="InterPro" id="IPR009057">
    <property type="entry name" value="Homeodomain-like_sf"/>
</dbReference>
<dbReference type="PANTHER" id="PTHR43479:SF11">
    <property type="entry name" value="ACREF_ENVCD OPERON REPRESSOR-RELATED"/>
    <property type="match status" value="1"/>
</dbReference>
<comment type="caution">
    <text evidence="5">The sequence shown here is derived from an EMBL/GenBank/DDBJ whole genome shotgun (WGS) entry which is preliminary data.</text>
</comment>
<gene>
    <name evidence="5" type="ORF">M670_01729</name>
</gene>
<feature type="domain" description="HTH tetR-type" evidence="4">
    <location>
        <begin position="14"/>
        <end position="74"/>
    </location>
</feature>
<name>A0A072NPR1_SCHAZ</name>
<evidence type="ECO:0000256" key="2">
    <source>
        <dbReference type="ARBA" id="ARBA00023125"/>
    </source>
</evidence>
<dbReference type="InterPro" id="IPR036271">
    <property type="entry name" value="Tet_transcr_reg_TetR-rel_C_sf"/>
</dbReference>
<dbReference type="Pfam" id="PF00440">
    <property type="entry name" value="TetR_N"/>
    <property type="match status" value="1"/>
</dbReference>